<dbReference type="Proteomes" id="UP000249818">
    <property type="component" value="Chromosome BARAN1"/>
</dbReference>
<gene>
    <name evidence="1" type="ORF">BARAN1_0259</name>
</gene>
<dbReference type="PANTHER" id="PTHR37163:SF1">
    <property type="entry name" value="DUF501 DOMAIN-CONTAINING PROTEIN"/>
    <property type="match status" value="1"/>
</dbReference>
<reference evidence="2" key="1">
    <citation type="submission" date="2018-05" db="EMBL/GenBank/DDBJ databases">
        <authorList>
            <person name="Hao L."/>
        </authorList>
    </citation>
    <scope>NUCLEOTIDE SEQUENCE [LARGE SCALE GENOMIC DNA]</scope>
</reference>
<dbReference type="EMBL" id="LS483254">
    <property type="protein sequence ID" value="SQD92284.1"/>
    <property type="molecule type" value="Genomic_DNA"/>
</dbReference>
<protein>
    <recommendedName>
        <fullName evidence="3">DUF501 domain-containing protein</fullName>
    </recommendedName>
</protein>
<dbReference type="Pfam" id="PF04417">
    <property type="entry name" value="DUF501"/>
    <property type="match status" value="1"/>
</dbReference>
<dbReference type="OrthoDB" id="13546at2"/>
<dbReference type="InterPro" id="IPR007511">
    <property type="entry name" value="DUF501"/>
</dbReference>
<keyword evidence="2" id="KW-1185">Reference proteome</keyword>
<name>A0A2X3MK37_9BACT</name>
<dbReference type="RefSeq" id="WP_122030524.1">
    <property type="nucleotide sequence ID" value="NZ_LS483254.1"/>
</dbReference>
<dbReference type="PANTHER" id="PTHR37163">
    <property type="entry name" value="CONSERVED PROTEIN"/>
    <property type="match status" value="1"/>
</dbReference>
<proteinExistence type="predicted"/>
<dbReference type="AlphaFoldDB" id="A0A2X3MK37"/>
<evidence type="ECO:0008006" key="3">
    <source>
        <dbReference type="Google" id="ProtNLM"/>
    </source>
</evidence>
<evidence type="ECO:0000313" key="1">
    <source>
        <dbReference type="EMBL" id="SQD92284.1"/>
    </source>
</evidence>
<sequence length="189" mass="20203">MLDPTDLDTIRWQLGRPPAGALAVACRCPYGHPQVVLTHPLHRRGAEFTVFPTLFWLSCPFLVTAVGRLESGGAVKRFEARLATDPDLAARYAAAHDAYRRERLSLLSREEREFLSRVGAGGRLETGIAGLGSPHRVKCLHAHLAHFLARGGNPIGEAVAAELPALACPPQRVECVAGAHGAGPSGCHP</sequence>
<dbReference type="KEGG" id="bana:BARAN1_0259"/>
<evidence type="ECO:0000313" key="2">
    <source>
        <dbReference type="Proteomes" id="UP000249818"/>
    </source>
</evidence>
<accession>A0A2X3MK37</accession>
<organism evidence="1 2">
    <name type="scientific">Candidatus Bipolaricaulis anaerobius</name>
    <dbReference type="NCBI Taxonomy" id="2026885"/>
    <lineage>
        <taxon>Bacteria</taxon>
        <taxon>Candidatus Bipolaricaulota</taxon>
        <taxon>Candidatus Bipolaricaulia</taxon>
        <taxon>Candidatus Bipolaricaulales</taxon>
        <taxon>Candidatus Bipolaricaulaceae</taxon>
        <taxon>Candidatus Bipolaricaulis</taxon>
    </lineage>
</organism>